<evidence type="ECO:0000256" key="2">
    <source>
        <dbReference type="ARBA" id="ARBA00022912"/>
    </source>
</evidence>
<dbReference type="Pfam" id="PF00782">
    <property type="entry name" value="DSPc"/>
    <property type="match status" value="2"/>
</dbReference>
<feature type="compositionally biased region" description="Polar residues" evidence="3">
    <location>
        <begin position="812"/>
        <end position="828"/>
    </location>
</feature>
<keyword evidence="1" id="KW-0378">Hydrolase</keyword>
<dbReference type="PANTHER" id="PTHR47550:SF1">
    <property type="entry name" value="DUAL SPECIFICITY PROTEIN PHOSPHATASE PPS1"/>
    <property type="match status" value="1"/>
</dbReference>
<dbReference type="AlphaFoldDB" id="A0A854QF35"/>
<dbReference type="GO" id="GO:0008138">
    <property type="term" value="F:protein tyrosine/serine/threonine phosphatase activity"/>
    <property type="evidence" value="ECO:0007669"/>
    <property type="project" value="InterPro"/>
</dbReference>
<protein>
    <recommendedName>
        <fullName evidence="8">Protein-tyrosine-phosphatase</fullName>
    </recommendedName>
</protein>
<dbReference type="EMBL" id="AMKT01000034">
    <property type="protein sequence ID" value="OXG24208.1"/>
    <property type="molecule type" value="Genomic_DNA"/>
</dbReference>
<dbReference type="PROSITE" id="PS50054">
    <property type="entry name" value="TYR_PHOSPHATASE_DUAL"/>
    <property type="match status" value="1"/>
</dbReference>
<feature type="compositionally biased region" description="Polar residues" evidence="3">
    <location>
        <begin position="318"/>
        <end position="332"/>
    </location>
</feature>
<feature type="region of interest" description="Disordered" evidence="3">
    <location>
        <begin position="351"/>
        <end position="395"/>
    </location>
</feature>
<evidence type="ECO:0000256" key="1">
    <source>
        <dbReference type="ARBA" id="ARBA00022801"/>
    </source>
</evidence>
<feature type="compositionally biased region" description="Low complexity" evidence="3">
    <location>
        <begin position="378"/>
        <end position="388"/>
    </location>
</feature>
<keyword evidence="2" id="KW-0904">Protein phosphatase</keyword>
<evidence type="ECO:0000259" key="5">
    <source>
        <dbReference type="PROSITE" id="PS50056"/>
    </source>
</evidence>
<comment type="caution">
    <text evidence="6">The sequence shown here is derived from an EMBL/GenBank/DDBJ whole genome shotgun (WGS) entry which is preliminary data.</text>
</comment>
<feature type="domain" description="Tyrosine specific protein phosphatases" evidence="5">
    <location>
        <begin position="714"/>
        <end position="770"/>
    </location>
</feature>
<dbReference type="InterPro" id="IPR000387">
    <property type="entry name" value="Tyr_Pase_dom"/>
</dbReference>
<dbReference type="InterPro" id="IPR053239">
    <property type="entry name" value="Dual_spec_PTase"/>
</dbReference>
<dbReference type="SMART" id="SM00195">
    <property type="entry name" value="DSPc"/>
    <property type="match status" value="1"/>
</dbReference>
<dbReference type="PROSITE" id="PS00383">
    <property type="entry name" value="TYR_PHOSPHATASE_1"/>
    <property type="match status" value="1"/>
</dbReference>
<reference evidence="6 7" key="1">
    <citation type="submission" date="2017-06" db="EMBL/GenBank/DDBJ databases">
        <title>Global population genomics of the pathogenic fungus Cryptococcus neoformans var. grubii.</title>
        <authorList>
            <person name="Cuomo C."/>
            <person name="Litvintseva A."/>
            <person name="Chen Y."/>
            <person name="Young S."/>
            <person name="Zeng Q."/>
            <person name="Chapman S."/>
            <person name="Gujja S."/>
            <person name="Saif S."/>
            <person name="Birren B."/>
        </authorList>
    </citation>
    <scope>NUCLEOTIDE SEQUENCE [LARGE SCALE GENOMIC DNA]</scope>
    <source>
        <strain evidence="6 7">Tu259-1</strain>
    </source>
</reference>
<dbReference type="Proteomes" id="UP000199727">
    <property type="component" value="Unassembled WGS sequence"/>
</dbReference>
<feature type="region of interest" description="Disordered" evidence="3">
    <location>
        <begin position="1"/>
        <end position="38"/>
    </location>
</feature>
<dbReference type="InterPro" id="IPR016130">
    <property type="entry name" value="Tyr_Pase_AS"/>
</dbReference>
<name>A0A854QF35_CRYNE</name>
<dbReference type="InterPro" id="IPR047949">
    <property type="entry name" value="PPS1_DSP"/>
</dbReference>
<evidence type="ECO:0000256" key="3">
    <source>
        <dbReference type="SAM" id="MobiDB-lite"/>
    </source>
</evidence>
<evidence type="ECO:0000313" key="6">
    <source>
        <dbReference type="EMBL" id="OXG24208.1"/>
    </source>
</evidence>
<dbReference type="CDD" id="cd14516">
    <property type="entry name" value="DSP_fungal_PPS1"/>
    <property type="match status" value="1"/>
</dbReference>
<dbReference type="OrthoDB" id="273181at2759"/>
<gene>
    <name evidence="6" type="ORF">C361_02757</name>
</gene>
<organism evidence="6 7">
    <name type="scientific">Cryptococcus neoformans Tu259-1</name>
    <dbReference type="NCBI Taxonomy" id="1230072"/>
    <lineage>
        <taxon>Eukaryota</taxon>
        <taxon>Fungi</taxon>
        <taxon>Dikarya</taxon>
        <taxon>Basidiomycota</taxon>
        <taxon>Agaricomycotina</taxon>
        <taxon>Tremellomycetes</taxon>
        <taxon>Tremellales</taxon>
        <taxon>Cryptococcaceae</taxon>
        <taxon>Cryptococcus</taxon>
        <taxon>Cryptococcus neoformans species complex</taxon>
    </lineage>
</organism>
<feature type="region of interest" description="Disordered" evidence="3">
    <location>
        <begin position="247"/>
        <end position="335"/>
    </location>
</feature>
<dbReference type="SUPFAM" id="SSF52799">
    <property type="entry name" value="(Phosphotyrosine protein) phosphatases II"/>
    <property type="match status" value="2"/>
</dbReference>
<dbReference type="InterPro" id="IPR000340">
    <property type="entry name" value="Dual-sp_phosphatase_cat-dom"/>
</dbReference>
<dbReference type="PANTHER" id="PTHR47550">
    <property type="entry name" value="DUAL SPECIFICITY PROTEIN PHOSPHATASE PPS1"/>
    <property type="match status" value="1"/>
</dbReference>
<evidence type="ECO:0000259" key="4">
    <source>
        <dbReference type="PROSITE" id="PS50054"/>
    </source>
</evidence>
<feature type="compositionally biased region" description="Polar residues" evidence="3">
    <location>
        <begin position="18"/>
        <end position="30"/>
    </location>
</feature>
<dbReference type="InterPro" id="IPR020422">
    <property type="entry name" value="TYR_PHOSPHATASE_DUAL_dom"/>
</dbReference>
<feature type="domain" description="Tyrosine specific protein phosphatases" evidence="5">
    <location>
        <begin position="977"/>
        <end position="1046"/>
    </location>
</feature>
<evidence type="ECO:0000313" key="7">
    <source>
        <dbReference type="Proteomes" id="UP000199727"/>
    </source>
</evidence>
<feature type="region of interest" description="Disordered" evidence="3">
    <location>
        <begin position="812"/>
        <end position="861"/>
    </location>
</feature>
<feature type="compositionally biased region" description="Low complexity" evidence="3">
    <location>
        <begin position="279"/>
        <end position="314"/>
    </location>
</feature>
<proteinExistence type="predicted"/>
<feature type="region of interest" description="Disordered" evidence="3">
    <location>
        <begin position="650"/>
        <end position="678"/>
    </location>
</feature>
<sequence>MSSAILPYPTQPPYPLSRASTPRPTATLSAPPTPITPTHLLPVAMERARSTEGVVNGVEQALNQAREIKDDREPKSTRLKFEWEHIERPEVPESDHGIDDEEGQKMDVDEEQLKQPPCLGLGEPISAYDEERAQREDAMVRMDMHYEEAPPPVIWGMPKWGCEAERQEVAKGVRLLGMEELPQLVKTHSLIDTPSSVMFPWLHGISDDGRKGQEMAQFFGYSPPFEPPPYRGLCLLFCPPHPLDKHYLRPPPQRNDTDLTTIPTSAPYKVPDRKDSESESTSSESYNSSGATELTSPSLGNSLPSPSLSSFKPLPEADTQSMNSSKDGSNGTEVAMHPCYSKRLSPTAVAKGLDEDNHPLPCSSMVSAAAEPESRKPSLSSSVSSSSSDVDETVGQNQNPSCILFNALHVHDIFDLSKIGDDTEKRPSFRAAKLPDQINLRNLNIQQIKYATVSDIVLYSKTGLTQGLLHVAEQIAQAQEDLYNQRLQEIYHVKHTGGDGEGLGEPIRYGVWVIVESFNEIEKHYPELVNIDSKGRDKHPHLQTDLFEREAKESREMTKASEVVEGFWVGNDCDVPGATLEGAGSFIRFDLCLKASECSEMPGTSALSSAYRKLLDIDRRRREAGEESQSSSAFNWTASPATHALRNLLSPSSSSVATEVPSKRTASPAPSDRQLRAKPSLTTDHEYVALDCAGSSRTITGHTRNMVVMTDRVIELVYFLRKLVEGRDNGKKRKILVHCQDGYTESSIIVLAYIMSSLSISLPEAFLHLQVNANRSFFLYPADKPLLRKVDARLAADRKAKAIKLLSATNAGSASSHTDSDAKLNNPSPRWRPWGMNFGAKREQAPNRTSATGGKESAKSTAEIAREMLAEQENGGSVAAQEARSWFDDKRFDGFPSRILPFLYLGNLEHAGNAAMLHSLGITHVVSVGESLMNMDNAINAYYGHKSENTLAAAVRAGKLSVLDLTDVRDDGNDPLRPVIARACEWIEEARARGGRILVHCRVGVSRSASIVIAYMMQYEHMRLMDAYMVCRARRLNVLIQPNLRFFHELFGWEVELAKREAEAAKARREEAEKQGVRDPEALKLIEGEARKIIYSWPSFCRDLYCLNRRFLCN</sequence>
<dbReference type="GO" id="GO:0005634">
    <property type="term" value="C:nucleus"/>
    <property type="evidence" value="ECO:0007669"/>
    <property type="project" value="GOC"/>
</dbReference>
<accession>A0A854QF35</accession>
<feature type="domain" description="Tyrosine-protein phosphatase" evidence="4">
    <location>
        <begin position="895"/>
        <end position="1059"/>
    </location>
</feature>
<dbReference type="Gene3D" id="3.90.190.10">
    <property type="entry name" value="Protein tyrosine phosphatase superfamily"/>
    <property type="match status" value="2"/>
</dbReference>
<dbReference type="GO" id="GO:0033260">
    <property type="term" value="P:nuclear DNA replication"/>
    <property type="evidence" value="ECO:0007669"/>
    <property type="project" value="InterPro"/>
</dbReference>
<dbReference type="PROSITE" id="PS50056">
    <property type="entry name" value="TYR_PHOSPHATASE_2"/>
    <property type="match status" value="2"/>
</dbReference>
<dbReference type="InterPro" id="IPR029021">
    <property type="entry name" value="Prot-tyrosine_phosphatase-like"/>
</dbReference>
<evidence type="ECO:0008006" key="8">
    <source>
        <dbReference type="Google" id="ProtNLM"/>
    </source>
</evidence>
<dbReference type="FunFam" id="3.90.190.10:FF:000095">
    <property type="entry name" value="Unplaced genomic scaffold supercont1.9, whole genome shotgun sequence"/>
    <property type="match status" value="1"/>
</dbReference>